<evidence type="ECO:0008006" key="4">
    <source>
        <dbReference type="Google" id="ProtNLM"/>
    </source>
</evidence>
<evidence type="ECO:0000313" key="3">
    <source>
        <dbReference type="Proteomes" id="UP000503498"/>
    </source>
</evidence>
<dbReference type="SUPFAM" id="SSF49401">
    <property type="entry name" value="Bacterial adhesins"/>
    <property type="match status" value="1"/>
</dbReference>
<proteinExistence type="predicted"/>
<feature type="signal peptide" evidence="1">
    <location>
        <begin position="1"/>
        <end position="26"/>
    </location>
</feature>
<dbReference type="Proteomes" id="UP000503498">
    <property type="component" value="Chromosome"/>
</dbReference>
<name>A0A7Z2V7W0_XANCA</name>
<reference evidence="2 3" key="2">
    <citation type="submission" date="2020-04" db="EMBL/GenBank/DDBJ databases">
        <authorList>
            <person name="Fomenkov A."/>
            <person name="Anton B.P."/>
            <person name="Roberts R.J."/>
        </authorList>
    </citation>
    <scope>NUCLEOTIDE SEQUENCE [LARGE SCALE GENOMIC DNA]</scope>
    <source>
        <strain evidence="2 3">NEB122</strain>
    </source>
</reference>
<evidence type="ECO:0000313" key="2">
    <source>
        <dbReference type="EMBL" id="QJD66498.1"/>
    </source>
</evidence>
<protein>
    <recommendedName>
        <fullName evidence="4">Fimbrial protein</fullName>
    </recommendedName>
</protein>
<accession>A0A7Z2V7W0</accession>
<reference evidence="2 3" key="1">
    <citation type="submission" date="2020-04" db="EMBL/GenBank/DDBJ databases">
        <title>Genome-Wide Identification of 5-Methylcytosine Sites in Bacterial Genomes By High-Throughput Sequencing of MspJI Restriction Fragments.</title>
        <authorList>
            <person name="Wu V."/>
        </authorList>
    </citation>
    <scope>NUCLEOTIDE SEQUENCE [LARGE SCALE GENOMIC DNA]</scope>
    <source>
        <strain evidence="2 3">NEB122</strain>
    </source>
</reference>
<dbReference type="AlphaFoldDB" id="A0A7Z2V7W0"/>
<dbReference type="EMBL" id="CP051651">
    <property type="protein sequence ID" value="QJD66498.1"/>
    <property type="molecule type" value="Genomic_DNA"/>
</dbReference>
<sequence>MNSDISSNCFRVVTLGISLFIGPAAAAPNAWITVKAQVTPVCTLSISESAIDLGSISALTLESTAPGTALSGMTKPIGVTSSCVGTNLATLLINTTDAVKDGYIVPAPGDVIRFGIDSEQGPVRLDWSTKAYSMPITQSGTSTYNKFTVYAVAGAAPDTSTSAGTYTATIQFTLSPG</sequence>
<gene>
    <name evidence="2" type="ORF">HG421_01340</name>
</gene>
<feature type="chain" id="PRO_5030799721" description="Fimbrial protein" evidence="1">
    <location>
        <begin position="27"/>
        <end position="177"/>
    </location>
</feature>
<organism evidence="2 3">
    <name type="scientific">Xanthomonas campestris pv. badrii</name>
    <dbReference type="NCBI Taxonomy" id="149696"/>
    <lineage>
        <taxon>Bacteria</taxon>
        <taxon>Pseudomonadati</taxon>
        <taxon>Pseudomonadota</taxon>
        <taxon>Gammaproteobacteria</taxon>
        <taxon>Lysobacterales</taxon>
        <taxon>Lysobacteraceae</taxon>
        <taxon>Xanthomonas</taxon>
    </lineage>
</organism>
<dbReference type="InterPro" id="IPR008966">
    <property type="entry name" value="Adhesion_dom_sf"/>
</dbReference>
<evidence type="ECO:0000256" key="1">
    <source>
        <dbReference type="SAM" id="SignalP"/>
    </source>
</evidence>
<dbReference type="RefSeq" id="WP_168968545.1">
    <property type="nucleotide sequence ID" value="NZ_CP051651.1"/>
</dbReference>
<keyword evidence="1" id="KW-0732">Signal</keyword>